<keyword evidence="2" id="KW-1185">Reference proteome</keyword>
<accession>A0A5E4PU70</accession>
<reference evidence="1 2" key="1">
    <citation type="submission" date="2017-07" db="EMBL/GenBank/DDBJ databases">
        <authorList>
            <person name="Talla V."/>
            <person name="Backstrom N."/>
        </authorList>
    </citation>
    <scope>NUCLEOTIDE SEQUENCE [LARGE SCALE GENOMIC DNA]</scope>
</reference>
<name>A0A5E4PU70_9NEOP</name>
<organism evidence="1 2">
    <name type="scientific">Leptidea sinapis</name>
    <dbReference type="NCBI Taxonomy" id="189913"/>
    <lineage>
        <taxon>Eukaryota</taxon>
        <taxon>Metazoa</taxon>
        <taxon>Ecdysozoa</taxon>
        <taxon>Arthropoda</taxon>
        <taxon>Hexapoda</taxon>
        <taxon>Insecta</taxon>
        <taxon>Pterygota</taxon>
        <taxon>Neoptera</taxon>
        <taxon>Endopterygota</taxon>
        <taxon>Lepidoptera</taxon>
        <taxon>Glossata</taxon>
        <taxon>Ditrysia</taxon>
        <taxon>Papilionoidea</taxon>
        <taxon>Pieridae</taxon>
        <taxon>Dismorphiinae</taxon>
        <taxon>Leptidea</taxon>
    </lineage>
</organism>
<dbReference type="AlphaFoldDB" id="A0A5E4PU70"/>
<evidence type="ECO:0008006" key="3">
    <source>
        <dbReference type="Google" id="ProtNLM"/>
    </source>
</evidence>
<protein>
    <recommendedName>
        <fullName evidence="3">N-acetyltransferase domain-containing protein</fullName>
    </recommendedName>
</protein>
<dbReference type="Proteomes" id="UP000324832">
    <property type="component" value="Unassembled WGS sequence"/>
</dbReference>
<evidence type="ECO:0000313" key="1">
    <source>
        <dbReference type="EMBL" id="VVC88451.1"/>
    </source>
</evidence>
<dbReference type="Gene3D" id="3.40.630.30">
    <property type="match status" value="1"/>
</dbReference>
<evidence type="ECO:0000313" key="2">
    <source>
        <dbReference type="Proteomes" id="UP000324832"/>
    </source>
</evidence>
<sequence length="233" mass="26078">MPFERVWDASCPKVWSKWETNGHEWVVQDLEVGDFENVVNILLEEMYSDEVLCSLSNLREDADSVVGLKKFWAACLAQRMSLGLYTWVNGVKTLAAVNVCVASAAGENFPDIEVEGAAWKNVYLAVEYIENKQDPHQYTGLDTMLHAFGLLVKRQFRGSKLGERLLSAREPLCRFNGIKGTATVFTGPASQKVATLAGFQEICEATLKELAESGLKYPSDENRSIKLMIKLYE</sequence>
<gene>
    <name evidence="1" type="ORF">LSINAPIS_LOCUS1810</name>
</gene>
<dbReference type="EMBL" id="FZQP02000326">
    <property type="protein sequence ID" value="VVC88451.1"/>
    <property type="molecule type" value="Genomic_DNA"/>
</dbReference>
<proteinExistence type="predicted"/>